<keyword evidence="3" id="KW-1185">Reference proteome</keyword>
<dbReference type="InterPro" id="IPR011333">
    <property type="entry name" value="SKP1/BTB/POZ_sf"/>
</dbReference>
<name>A0AAD3D610_9STRA</name>
<dbReference type="InterPro" id="IPR003131">
    <property type="entry name" value="T1-type_BTB"/>
</dbReference>
<comment type="caution">
    <text evidence="2">The sequence shown here is derived from an EMBL/GenBank/DDBJ whole genome shotgun (WGS) entry which is preliminary data.</text>
</comment>
<dbReference type="AlphaFoldDB" id="A0AAD3D610"/>
<sequence>MAPSTSSTITFNVGGTIYKVSKTLLEKFPGSLLERCASKTWNEGGDEVFIEGDGTRFRQVLDYMRHSKVTLPRGESTASFLTELKYYGIEYDKDMIINSDYFYLPNIKKVADSITEANQQKKLEFLVSTIATDAMKKTGIHILGNNRGGEKSACTITYSTKNLTFASVEEGYIVYLLLHTFETNIVVKRVNDIIARAGLKVKYISGCGGVEGDYFFVDIEIL</sequence>
<dbReference type="Proteomes" id="UP001054902">
    <property type="component" value="Unassembled WGS sequence"/>
</dbReference>
<organism evidence="2 3">
    <name type="scientific">Chaetoceros tenuissimus</name>
    <dbReference type="NCBI Taxonomy" id="426638"/>
    <lineage>
        <taxon>Eukaryota</taxon>
        <taxon>Sar</taxon>
        <taxon>Stramenopiles</taxon>
        <taxon>Ochrophyta</taxon>
        <taxon>Bacillariophyta</taxon>
        <taxon>Coscinodiscophyceae</taxon>
        <taxon>Chaetocerotophycidae</taxon>
        <taxon>Chaetocerotales</taxon>
        <taxon>Chaetocerotaceae</taxon>
        <taxon>Chaetoceros</taxon>
    </lineage>
</organism>
<evidence type="ECO:0000313" key="3">
    <source>
        <dbReference type="Proteomes" id="UP001054902"/>
    </source>
</evidence>
<dbReference type="EMBL" id="BLLK01000057">
    <property type="protein sequence ID" value="GFH57175.1"/>
    <property type="molecule type" value="Genomic_DNA"/>
</dbReference>
<dbReference type="GO" id="GO:0051260">
    <property type="term" value="P:protein homooligomerization"/>
    <property type="evidence" value="ECO:0007669"/>
    <property type="project" value="InterPro"/>
</dbReference>
<proteinExistence type="predicted"/>
<evidence type="ECO:0000259" key="1">
    <source>
        <dbReference type="SMART" id="SM00225"/>
    </source>
</evidence>
<evidence type="ECO:0000313" key="2">
    <source>
        <dbReference type="EMBL" id="GFH57175.1"/>
    </source>
</evidence>
<gene>
    <name evidence="2" type="ORF">CTEN210_13651</name>
</gene>
<dbReference type="Pfam" id="PF02214">
    <property type="entry name" value="BTB_2"/>
    <property type="match status" value="1"/>
</dbReference>
<protein>
    <submittedName>
        <fullName evidence="2">POZ domain-containing protein</fullName>
    </submittedName>
</protein>
<dbReference type="InterPro" id="IPR000210">
    <property type="entry name" value="BTB/POZ_dom"/>
</dbReference>
<dbReference type="PANTHER" id="PTHR14499">
    <property type="entry name" value="POTASSIUM CHANNEL TETRAMERIZATION DOMAIN-CONTAINING"/>
    <property type="match status" value="1"/>
</dbReference>
<dbReference type="PANTHER" id="PTHR14499:SF136">
    <property type="entry name" value="GH08630P"/>
    <property type="match status" value="1"/>
</dbReference>
<dbReference type="SUPFAM" id="SSF54695">
    <property type="entry name" value="POZ domain"/>
    <property type="match status" value="1"/>
</dbReference>
<feature type="domain" description="BTB" evidence="1">
    <location>
        <begin position="7"/>
        <end position="104"/>
    </location>
</feature>
<dbReference type="CDD" id="cd18316">
    <property type="entry name" value="BTB_POZ_KCTD-like"/>
    <property type="match status" value="1"/>
</dbReference>
<reference evidence="2 3" key="1">
    <citation type="journal article" date="2021" name="Sci. Rep.">
        <title>The genome of the diatom Chaetoceros tenuissimus carries an ancient integrated fragment of an extant virus.</title>
        <authorList>
            <person name="Hongo Y."/>
            <person name="Kimura K."/>
            <person name="Takaki Y."/>
            <person name="Yoshida Y."/>
            <person name="Baba S."/>
            <person name="Kobayashi G."/>
            <person name="Nagasaki K."/>
            <person name="Hano T."/>
            <person name="Tomaru Y."/>
        </authorList>
    </citation>
    <scope>NUCLEOTIDE SEQUENCE [LARGE SCALE GENOMIC DNA]</scope>
    <source>
        <strain evidence="2 3">NIES-3715</strain>
    </source>
</reference>
<dbReference type="Gene3D" id="3.30.710.10">
    <property type="entry name" value="Potassium Channel Kv1.1, Chain A"/>
    <property type="match status" value="1"/>
</dbReference>
<dbReference type="SMART" id="SM00225">
    <property type="entry name" value="BTB"/>
    <property type="match status" value="1"/>
</dbReference>
<accession>A0AAD3D610</accession>